<dbReference type="Proteomes" id="UP000541444">
    <property type="component" value="Unassembled WGS sequence"/>
</dbReference>
<reference evidence="1 2" key="1">
    <citation type="journal article" date="2020" name="IScience">
        <title>Genome Sequencing of the Endangered Kingdonia uniflora (Circaeasteraceae, Ranunculales) Reveals Potential Mechanisms of Evolutionary Specialization.</title>
        <authorList>
            <person name="Sun Y."/>
            <person name="Deng T."/>
            <person name="Zhang A."/>
            <person name="Moore M.J."/>
            <person name="Landis J.B."/>
            <person name="Lin N."/>
            <person name="Zhang H."/>
            <person name="Zhang X."/>
            <person name="Huang J."/>
            <person name="Zhang X."/>
            <person name="Sun H."/>
            <person name="Wang H."/>
        </authorList>
    </citation>
    <scope>NUCLEOTIDE SEQUENCE [LARGE SCALE GENOMIC DNA]</scope>
    <source>
        <strain evidence="1">TB1705</strain>
        <tissue evidence="1">Leaf</tissue>
    </source>
</reference>
<dbReference type="PANTHER" id="PTHR35989">
    <property type="entry name" value="MEDIATOR OF RNA POLYMERASE II TRANSCRIPTION SUBUNIT 32"/>
    <property type="match status" value="1"/>
</dbReference>
<dbReference type="PANTHER" id="PTHR35989:SF1">
    <property type="entry name" value="MEDIATOR OF RNA POLYMERASE II TRANSCRIPTION SUBUNIT 32"/>
    <property type="match status" value="1"/>
</dbReference>
<dbReference type="OrthoDB" id="782223at2759"/>
<accession>A0A7J7NI15</accession>
<comment type="caution">
    <text evidence="1">The sequence shown here is derived from an EMBL/GenBank/DDBJ whole genome shotgun (WGS) entry which is preliminary data.</text>
</comment>
<dbReference type="InterPro" id="IPR033244">
    <property type="entry name" value="MED32"/>
</dbReference>
<dbReference type="EMBL" id="JACGCM010000786">
    <property type="protein sequence ID" value="KAF6166612.1"/>
    <property type="molecule type" value="Genomic_DNA"/>
</dbReference>
<proteinExistence type="predicted"/>
<dbReference type="AlphaFoldDB" id="A0A7J7NI15"/>
<keyword evidence="2" id="KW-1185">Reference proteome</keyword>
<dbReference type="GO" id="GO:0010150">
    <property type="term" value="P:leaf senescence"/>
    <property type="evidence" value="ECO:0007669"/>
    <property type="project" value="InterPro"/>
</dbReference>
<sequence length="134" mass="14122">MDNKVNALSNAYQEFVTAAAAVFEAKETSGGQKPAATDATLVNFKKQWELLRVACDEAEAFVECVKQEVSLECSEDKAIGSVARRSGQIFTTGISSINVVHLEQMSEAVRGLASELQNNSGAAEGAAGSSLSSF</sequence>
<dbReference type="GO" id="GO:0006355">
    <property type="term" value="P:regulation of DNA-templated transcription"/>
    <property type="evidence" value="ECO:0007669"/>
    <property type="project" value="InterPro"/>
</dbReference>
<dbReference type="GO" id="GO:0009631">
    <property type="term" value="P:cold acclimation"/>
    <property type="evidence" value="ECO:0007669"/>
    <property type="project" value="InterPro"/>
</dbReference>
<evidence type="ECO:0008006" key="3">
    <source>
        <dbReference type="Google" id="ProtNLM"/>
    </source>
</evidence>
<evidence type="ECO:0000313" key="2">
    <source>
        <dbReference type="Proteomes" id="UP000541444"/>
    </source>
</evidence>
<protein>
    <recommendedName>
        <fullName evidence="3">Mediator of RNA polymerase II transcription subunit 32</fullName>
    </recommendedName>
</protein>
<gene>
    <name evidence="1" type="ORF">GIB67_005474</name>
</gene>
<evidence type="ECO:0000313" key="1">
    <source>
        <dbReference type="EMBL" id="KAF6166612.1"/>
    </source>
</evidence>
<dbReference type="GO" id="GO:0016592">
    <property type="term" value="C:mediator complex"/>
    <property type="evidence" value="ECO:0007669"/>
    <property type="project" value="InterPro"/>
</dbReference>
<dbReference type="GO" id="GO:0048364">
    <property type="term" value="P:root development"/>
    <property type="evidence" value="ECO:0007669"/>
    <property type="project" value="InterPro"/>
</dbReference>
<name>A0A7J7NI15_9MAGN</name>
<organism evidence="1 2">
    <name type="scientific">Kingdonia uniflora</name>
    <dbReference type="NCBI Taxonomy" id="39325"/>
    <lineage>
        <taxon>Eukaryota</taxon>
        <taxon>Viridiplantae</taxon>
        <taxon>Streptophyta</taxon>
        <taxon>Embryophyta</taxon>
        <taxon>Tracheophyta</taxon>
        <taxon>Spermatophyta</taxon>
        <taxon>Magnoliopsida</taxon>
        <taxon>Ranunculales</taxon>
        <taxon>Circaeasteraceae</taxon>
        <taxon>Kingdonia</taxon>
    </lineage>
</organism>